<dbReference type="KEGG" id="hdf:AArcSl_2809"/>
<dbReference type="OrthoDB" id="266213at2157"/>
<dbReference type="GeneID" id="59467456"/>
<sequence length="94" mass="10215">MSDRPQDGGGNTHESDEEASEREASDEEASEREASDEEASNVESEWRFEVDEVGPDGVKNEGRSIEPEGIRLEHALFVVLGILTGVGMILATIL</sequence>
<organism evidence="4 5">
    <name type="scientific">Halalkaliarchaeum desulfuricum</name>
    <dbReference type="NCBI Taxonomy" id="2055893"/>
    <lineage>
        <taxon>Archaea</taxon>
        <taxon>Methanobacteriati</taxon>
        <taxon>Methanobacteriota</taxon>
        <taxon>Stenosarchaea group</taxon>
        <taxon>Halobacteria</taxon>
        <taxon>Halobacteriales</taxon>
        <taxon>Haloferacaceae</taxon>
        <taxon>Halalkaliarchaeum</taxon>
    </lineage>
</organism>
<evidence type="ECO:0000256" key="2">
    <source>
        <dbReference type="SAM" id="Phobius"/>
    </source>
</evidence>
<dbReference type="Proteomes" id="UP000263012">
    <property type="component" value="Chromosome"/>
</dbReference>
<accession>A0A343TMV2</accession>
<keyword evidence="2" id="KW-1133">Transmembrane helix</keyword>
<feature type="domain" description="DUF7312" evidence="3">
    <location>
        <begin position="43"/>
        <end position="91"/>
    </location>
</feature>
<feature type="compositionally biased region" description="Acidic residues" evidence="1">
    <location>
        <begin position="15"/>
        <end position="40"/>
    </location>
</feature>
<dbReference type="Pfam" id="PF23994">
    <property type="entry name" value="DUF7312"/>
    <property type="match status" value="1"/>
</dbReference>
<dbReference type="EMBL" id="CP025066">
    <property type="protein sequence ID" value="AUX10424.1"/>
    <property type="molecule type" value="Genomic_DNA"/>
</dbReference>
<proteinExistence type="predicted"/>
<evidence type="ECO:0000259" key="3">
    <source>
        <dbReference type="Pfam" id="PF23994"/>
    </source>
</evidence>
<protein>
    <recommendedName>
        <fullName evidence="3">DUF7312 domain-containing protein</fullName>
    </recommendedName>
</protein>
<dbReference type="InterPro" id="IPR055736">
    <property type="entry name" value="DUF7312"/>
</dbReference>
<name>A0A343TMV2_9EURY</name>
<evidence type="ECO:0000313" key="5">
    <source>
        <dbReference type="Proteomes" id="UP000263012"/>
    </source>
</evidence>
<keyword evidence="5" id="KW-1185">Reference proteome</keyword>
<keyword evidence="2" id="KW-0812">Transmembrane</keyword>
<reference evidence="5" key="1">
    <citation type="submission" date="2017-11" db="EMBL/GenBank/DDBJ databases">
        <title>Phenotypic and genomic properties of facultatively anaerobic sulfur-reducing natronoarchaea from hypersaline soda lakes.</title>
        <authorList>
            <person name="Sorokin D.Y."/>
            <person name="Kublanov I.V."/>
            <person name="Roman P."/>
            <person name="Sinninghe Damste J.S."/>
            <person name="Golyshin P.N."/>
            <person name="Rojo D."/>
            <person name="Ciordia S."/>
            <person name="Mena M.D.C."/>
            <person name="Ferrer M."/>
            <person name="Messina E."/>
            <person name="Smedile F."/>
            <person name="La Spada G."/>
            <person name="La Cono V."/>
            <person name="Yakimov M.M."/>
        </authorList>
    </citation>
    <scope>NUCLEOTIDE SEQUENCE [LARGE SCALE GENOMIC DNA]</scope>
    <source>
        <strain evidence="5">AArc-Sl</strain>
    </source>
</reference>
<dbReference type="AlphaFoldDB" id="A0A343TMV2"/>
<gene>
    <name evidence="4" type="ORF">AArcSl_2809</name>
</gene>
<feature type="transmembrane region" description="Helical" evidence="2">
    <location>
        <begin position="75"/>
        <end position="93"/>
    </location>
</feature>
<dbReference type="RefSeq" id="WP_119820672.1">
    <property type="nucleotide sequence ID" value="NZ_CP025066.1"/>
</dbReference>
<feature type="region of interest" description="Disordered" evidence="1">
    <location>
        <begin position="1"/>
        <end position="63"/>
    </location>
</feature>
<evidence type="ECO:0000313" key="4">
    <source>
        <dbReference type="EMBL" id="AUX10424.1"/>
    </source>
</evidence>
<evidence type="ECO:0000256" key="1">
    <source>
        <dbReference type="SAM" id="MobiDB-lite"/>
    </source>
</evidence>
<keyword evidence="2" id="KW-0472">Membrane</keyword>